<dbReference type="Pfam" id="PF07719">
    <property type="entry name" value="TPR_2"/>
    <property type="match status" value="1"/>
</dbReference>
<feature type="repeat" description="TPR" evidence="4">
    <location>
        <begin position="480"/>
        <end position="513"/>
    </location>
</feature>
<organism evidence="6 7">
    <name type="scientific">Peltaster fructicola</name>
    <dbReference type="NCBI Taxonomy" id="286661"/>
    <lineage>
        <taxon>Eukaryota</taxon>
        <taxon>Fungi</taxon>
        <taxon>Dikarya</taxon>
        <taxon>Ascomycota</taxon>
        <taxon>Pezizomycotina</taxon>
        <taxon>Dothideomycetes</taxon>
        <taxon>Dothideomycetes incertae sedis</taxon>
        <taxon>Peltaster</taxon>
    </lineage>
</organism>
<dbReference type="Proteomes" id="UP000503462">
    <property type="component" value="Chromosome 1"/>
</dbReference>
<evidence type="ECO:0000256" key="2">
    <source>
        <dbReference type="ARBA" id="ARBA00022803"/>
    </source>
</evidence>
<feature type="repeat" description="TPR" evidence="4">
    <location>
        <begin position="548"/>
        <end position="581"/>
    </location>
</feature>
<name>A0A6H0XMW2_9PEZI</name>
<dbReference type="PANTHER" id="PTHR12558">
    <property type="entry name" value="CELL DIVISION CYCLE 16,23,27"/>
    <property type="match status" value="1"/>
</dbReference>
<feature type="compositionally biased region" description="Basic and acidic residues" evidence="5">
    <location>
        <begin position="395"/>
        <end position="415"/>
    </location>
</feature>
<evidence type="ECO:0000256" key="5">
    <source>
        <dbReference type="SAM" id="MobiDB-lite"/>
    </source>
</evidence>
<evidence type="ECO:0000313" key="7">
    <source>
        <dbReference type="Proteomes" id="UP000503462"/>
    </source>
</evidence>
<dbReference type="Gene3D" id="1.25.40.10">
    <property type="entry name" value="Tetratricopeptide repeat domain"/>
    <property type="match status" value="4"/>
</dbReference>
<reference evidence="6 7" key="1">
    <citation type="journal article" date="2016" name="Sci. Rep.">
        <title>Peltaster fructicola genome reveals evolution from an invasive phytopathogen to an ectophytic parasite.</title>
        <authorList>
            <person name="Xu C."/>
            <person name="Chen H."/>
            <person name="Gleason M.L."/>
            <person name="Xu J.R."/>
            <person name="Liu H."/>
            <person name="Zhang R."/>
            <person name="Sun G."/>
        </authorList>
    </citation>
    <scope>NUCLEOTIDE SEQUENCE [LARGE SCALE GENOMIC DNA]</scope>
    <source>
        <strain evidence="6 7">LNHT1506</strain>
    </source>
</reference>
<dbReference type="Pfam" id="PF13181">
    <property type="entry name" value="TPR_8"/>
    <property type="match status" value="2"/>
</dbReference>
<feature type="region of interest" description="Disordered" evidence="5">
    <location>
        <begin position="308"/>
        <end position="430"/>
    </location>
</feature>
<feature type="repeat" description="TPR" evidence="4">
    <location>
        <begin position="650"/>
        <end position="683"/>
    </location>
</feature>
<evidence type="ECO:0000256" key="1">
    <source>
        <dbReference type="ARBA" id="ARBA00022737"/>
    </source>
</evidence>
<evidence type="ECO:0000256" key="4">
    <source>
        <dbReference type="PROSITE-ProRule" id="PRU00339"/>
    </source>
</evidence>
<feature type="region of interest" description="Disordered" evidence="5">
    <location>
        <begin position="210"/>
        <end position="296"/>
    </location>
</feature>
<feature type="compositionally biased region" description="Polar residues" evidence="5">
    <location>
        <begin position="416"/>
        <end position="430"/>
    </location>
</feature>
<dbReference type="GO" id="GO:0005737">
    <property type="term" value="C:cytoplasm"/>
    <property type="evidence" value="ECO:0007669"/>
    <property type="project" value="TreeGrafter"/>
</dbReference>
<feature type="repeat" description="TPR" evidence="4">
    <location>
        <begin position="616"/>
        <end position="649"/>
    </location>
</feature>
<dbReference type="SUPFAM" id="SSF48452">
    <property type="entry name" value="TPR-like"/>
    <property type="match status" value="3"/>
</dbReference>
<dbReference type="OrthoDB" id="329563at2759"/>
<feature type="repeat" description="TPR" evidence="4">
    <location>
        <begin position="582"/>
        <end position="615"/>
    </location>
</feature>
<accession>A0A6H0XMW2</accession>
<gene>
    <name evidence="6" type="ORF">AMS68_001604</name>
</gene>
<dbReference type="PROSITE" id="PS50005">
    <property type="entry name" value="TPR"/>
    <property type="match status" value="6"/>
</dbReference>
<feature type="compositionally biased region" description="Low complexity" evidence="5">
    <location>
        <begin position="309"/>
        <end position="322"/>
    </location>
</feature>
<dbReference type="EMBL" id="CP051139">
    <property type="protein sequence ID" value="QIW96086.1"/>
    <property type="molecule type" value="Genomic_DNA"/>
</dbReference>
<dbReference type="InterPro" id="IPR013105">
    <property type="entry name" value="TPR_2"/>
</dbReference>
<dbReference type="InterPro" id="IPR019734">
    <property type="entry name" value="TPR_rpt"/>
</dbReference>
<dbReference type="InterPro" id="IPR011990">
    <property type="entry name" value="TPR-like_helical_dom_sf"/>
</dbReference>
<dbReference type="GO" id="GO:0007091">
    <property type="term" value="P:metaphase/anaphase transition of mitotic cell cycle"/>
    <property type="evidence" value="ECO:0007669"/>
    <property type="project" value="TreeGrafter"/>
</dbReference>
<keyword evidence="7" id="KW-1185">Reference proteome</keyword>
<dbReference type="Pfam" id="PF14559">
    <property type="entry name" value="TPR_19"/>
    <property type="match status" value="1"/>
</dbReference>
<dbReference type="PANTHER" id="PTHR12558:SF13">
    <property type="entry name" value="CELL DIVISION CYCLE PROTEIN 27 HOMOLOG"/>
    <property type="match status" value="1"/>
</dbReference>
<keyword evidence="1" id="KW-0677">Repeat</keyword>
<evidence type="ECO:0000256" key="3">
    <source>
        <dbReference type="ARBA" id="ARBA00038210"/>
    </source>
</evidence>
<dbReference type="GO" id="GO:0005680">
    <property type="term" value="C:anaphase-promoting complex"/>
    <property type="evidence" value="ECO:0007669"/>
    <property type="project" value="TreeGrafter"/>
</dbReference>
<dbReference type="GO" id="GO:0031145">
    <property type="term" value="P:anaphase-promoting complex-dependent catabolic process"/>
    <property type="evidence" value="ECO:0007669"/>
    <property type="project" value="TreeGrafter"/>
</dbReference>
<feature type="compositionally biased region" description="Polar residues" evidence="5">
    <location>
        <begin position="240"/>
        <end position="255"/>
    </location>
</feature>
<dbReference type="GO" id="GO:0051301">
    <property type="term" value="P:cell division"/>
    <property type="evidence" value="ECO:0007669"/>
    <property type="project" value="TreeGrafter"/>
</dbReference>
<sequence>MAASQLRNLIYYHIDNDLFDTANFLAGRLHALDPKSPDAAHLLATTYLRLHRHKPAYDAAVKHGANGKHLGCAYVFALACLQLDKHLEGIQALERSKPIWHGKSNWAKHGESSRQHQPDAVAVQTLLAKLWHAHGDLKRAGEYYVEVHKASPFTWEAFDGLCKIGADLNMAHMFMPSQEMGMNSLVDTVSVNSATTSTIGHGAASNIFTPSHDPFQTSGSNPNVHMLGTFGIPPGRPKMSNANLPSGWDTPTTAGPGSLDDESVDDSRLTDAPQAPARRARDAHSSFGNVSVLPEKRQTAMATLKRTISGHTNSHSLSTTNSDPPSNPRRSNRLFGQATTAKGGNRSAADLALSLAGRGERDNRPTRTATGAKGRTESTVGRVVSGNRKIMPPDPADKEKDRLKRAPSRMSEKHATTVSAQPSVPSKQSGVVSAADEAAISELLDGLKRLAVGTYAASRFDLAQAVAAYHSLPASQRDTPWVLARLGKAYYEMADYRTAEECFIRLLKIQPSRIEDIEVYSTILWHLKKDTALALLCHSVREQHYDEPQTWCVVGNTFSLSREHDQAISSFQRATQLDPKFAYAWVLMGHEYIANEEYDAALYAFRKGVAADHRGFGGWYGLGKSLERLGKYEDAERHYRIAASINPSNATLLVCIGVVLEKLHNRKSALLQYSRALQLAPSSALARFKKARVLMHLRSFDQALVELEVLRDQAPDEANVWFLLGKCYKGLGDRGDALRAFTTALNLDAKASPFIREAMETLDEEYDDDDASEDE</sequence>
<feature type="compositionally biased region" description="Polar residues" evidence="5">
    <location>
        <begin position="210"/>
        <end position="223"/>
    </location>
</feature>
<dbReference type="SMART" id="SM00028">
    <property type="entry name" value="TPR"/>
    <property type="match status" value="8"/>
</dbReference>
<dbReference type="AlphaFoldDB" id="A0A6H0XMW2"/>
<evidence type="ECO:0000313" key="6">
    <source>
        <dbReference type="EMBL" id="QIW96086.1"/>
    </source>
</evidence>
<keyword evidence="2 4" id="KW-0802">TPR repeat</keyword>
<protein>
    <submittedName>
        <fullName evidence="6">Uncharacterized protein</fullName>
    </submittedName>
</protein>
<proteinExistence type="inferred from homology"/>
<comment type="similarity">
    <text evidence="3">Belongs to the APC3/CDC27 family.</text>
</comment>
<dbReference type="Pfam" id="PF12895">
    <property type="entry name" value="ANAPC3"/>
    <property type="match status" value="1"/>
</dbReference>
<feature type="repeat" description="TPR" evidence="4">
    <location>
        <begin position="718"/>
        <end position="751"/>
    </location>
</feature>
<dbReference type="GO" id="GO:0016567">
    <property type="term" value="P:protein ubiquitination"/>
    <property type="evidence" value="ECO:0007669"/>
    <property type="project" value="TreeGrafter"/>
</dbReference>